<feature type="compositionally biased region" description="Basic and acidic residues" evidence="2">
    <location>
        <begin position="264"/>
        <end position="278"/>
    </location>
</feature>
<dbReference type="Proteomes" id="UP001054837">
    <property type="component" value="Unassembled WGS sequence"/>
</dbReference>
<feature type="compositionally biased region" description="Acidic residues" evidence="2">
    <location>
        <begin position="57"/>
        <end position="66"/>
    </location>
</feature>
<comment type="caution">
    <text evidence="3">The sequence shown here is derived from an EMBL/GenBank/DDBJ whole genome shotgun (WGS) entry which is preliminary data.</text>
</comment>
<organism evidence="3 4">
    <name type="scientific">Caerostris darwini</name>
    <dbReference type="NCBI Taxonomy" id="1538125"/>
    <lineage>
        <taxon>Eukaryota</taxon>
        <taxon>Metazoa</taxon>
        <taxon>Ecdysozoa</taxon>
        <taxon>Arthropoda</taxon>
        <taxon>Chelicerata</taxon>
        <taxon>Arachnida</taxon>
        <taxon>Araneae</taxon>
        <taxon>Araneomorphae</taxon>
        <taxon>Entelegynae</taxon>
        <taxon>Araneoidea</taxon>
        <taxon>Araneidae</taxon>
        <taxon>Caerostris</taxon>
    </lineage>
</organism>
<feature type="compositionally biased region" description="Acidic residues" evidence="2">
    <location>
        <begin position="101"/>
        <end position="111"/>
    </location>
</feature>
<gene>
    <name evidence="3" type="primary">AVEN_82776_1</name>
    <name evidence="3" type="ORF">CDAR_311171</name>
</gene>
<feature type="coiled-coil region" evidence="1">
    <location>
        <begin position="653"/>
        <end position="694"/>
    </location>
</feature>
<keyword evidence="4" id="KW-1185">Reference proteome</keyword>
<evidence type="ECO:0000256" key="1">
    <source>
        <dbReference type="SAM" id="Coils"/>
    </source>
</evidence>
<feature type="compositionally biased region" description="Acidic residues" evidence="2">
    <location>
        <begin position="254"/>
        <end position="263"/>
    </location>
</feature>
<proteinExistence type="predicted"/>
<feature type="compositionally biased region" description="Basic and acidic residues" evidence="2">
    <location>
        <begin position="132"/>
        <end position="166"/>
    </location>
</feature>
<feature type="region of interest" description="Disordered" evidence="2">
    <location>
        <begin position="405"/>
        <end position="432"/>
    </location>
</feature>
<evidence type="ECO:0000313" key="3">
    <source>
        <dbReference type="EMBL" id="GIY85934.1"/>
    </source>
</evidence>
<evidence type="ECO:0000256" key="2">
    <source>
        <dbReference type="SAM" id="MobiDB-lite"/>
    </source>
</evidence>
<name>A0AAV4WVV5_9ARAC</name>
<feature type="compositionally biased region" description="Basic residues" evidence="2">
    <location>
        <begin position="188"/>
        <end position="197"/>
    </location>
</feature>
<feature type="coiled-coil region" evidence="1">
    <location>
        <begin position="354"/>
        <end position="381"/>
    </location>
</feature>
<dbReference type="EMBL" id="BPLQ01015110">
    <property type="protein sequence ID" value="GIY85934.1"/>
    <property type="molecule type" value="Genomic_DNA"/>
</dbReference>
<feature type="compositionally biased region" description="Basic and acidic residues" evidence="2">
    <location>
        <begin position="447"/>
        <end position="459"/>
    </location>
</feature>
<feature type="compositionally biased region" description="Acidic residues" evidence="2">
    <location>
        <begin position="84"/>
        <end position="94"/>
    </location>
</feature>
<feature type="compositionally biased region" description="Basic and acidic residues" evidence="2">
    <location>
        <begin position="198"/>
        <end position="209"/>
    </location>
</feature>
<feature type="compositionally biased region" description="Basic residues" evidence="2">
    <location>
        <begin position="117"/>
        <end position="131"/>
    </location>
</feature>
<feature type="region of interest" description="Disordered" evidence="2">
    <location>
        <begin position="578"/>
        <end position="599"/>
    </location>
</feature>
<sequence length="893" mass="103848">MEDLHQYNLRQLVELGLRFPEIGAVNFNIIYLILKTIIKQNRLQSLTPNLTRVYESLEDMEEETESESLSSEEGTESGKKVSSEEDWITEEESETDKHVSDEEESEEGASEEEGKQKSKGKKEKSKRKKEKSKVEKEKIKEEKEKGEEKEKEKSEEEKEKSKEEKEKRKKEKVKSKEEKEKRKEEKKRLKLKGKRLKKIIDELESRITDLETTPLSEMERPLSKELSYDSSTSSESFEEDERGREKKGKRKERDEEESSEESEEDKKIGKGVRKEDKEKRRREMKKQKKERRTRGLGKEKFSWHQDRVFQDKLQDLRKGVMDSKKETVADKIWREVKTLKMSNNYVVDKFSQVLQDFDTVMITLEDDVERLKEKVSTLEVYVYSGEYKPIEGKSRSITFTPSESELEAAEAERRQPQFLQGKAEKPSSVGRKAKFAKAVRNMMSMPEEKRAEVTTKEQEGVPESGKVKPSLRKAYEKFIQAARKVQEVKSEEKASAETIGKVESGEVVPMAQLQEKTNLAFRPSRAEVTETGTTSRGAPMRKLRTAVHAITLLQERQKTLQAVKLARAKEKEALRALHHREKDESAGSLEFDEPASEHASLEDMNTAFAAEKAPERITFRVADDRHFNEMKEKIILYIKSRLEEIELTFMDQIQMLVSSILEIQNEEENLRNELQILKNRLTFSEANYTKLEDRVTNNEEKLKMNNLRIEDIVIELDKKANISDAMQGFTKKDLIALEDRMLKMNEIALNDIEDLKKFLKEYTKKVRDEMEDKLSGFDVDLRLEPLAGRLKKTEKAIKDATMKVRVLEYQSMGPIEVKYLHCEDGRRVKPAQRAELSHWTTTKAASSAIVESDNTDNVEKIEADIQKRLEEAIFRDSKRYINRNRPSFKATGT</sequence>
<feature type="compositionally biased region" description="Basic and acidic residues" evidence="2">
    <location>
        <begin position="217"/>
        <end position="227"/>
    </location>
</feature>
<dbReference type="AlphaFoldDB" id="A0AAV4WVV5"/>
<accession>A0AAV4WVV5</accession>
<protein>
    <submittedName>
        <fullName evidence="3">Uncharacterized protein</fullName>
    </submittedName>
</protein>
<keyword evidence="1" id="KW-0175">Coiled coil</keyword>
<feature type="region of interest" description="Disordered" evidence="2">
    <location>
        <begin position="57"/>
        <end position="299"/>
    </location>
</feature>
<evidence type="ECO:0000313" key="4">
    <source>
        <dbReference type="Proteomes" id="UP001054837"/>
    </source>
</evidence>
<feature type="compositionally biased region" description="Basic and acidic residues" evidence="2">
    <location>
        <begin position="174"/>
        <end position="187"/>
    </location>
</feature>
<feature type="region of interest" description="Disordered" evidence="2">
    <location>
        <begin position="447"/>
        <end position="467"/>
    </location>
</feature>
<feature type="coiled-coil region" evidence="1">
    <location>
        <begin position="745"/>
        <end position="810"/>
    </location>
</feature>
<feature type="compositionally biased region" description="Basic residues" evidence="2">
    <location>
        <begin position="279"/>
        <end position="295"/>
    </location>
</feature>
<reference evidence="3 4" key="1">
    <citation type="submission" date="2021-06" db="EMBL/GenBank/DDBJ databases">
        <title>Caerostris darwini draft genome.</title>
        <authorList>
            <person name="Kono N."/>
            <person name="Arakawa K."/>
        </authorList>
    </citation>
    <scope>NUCLEOTIDE SEQUENCE [LARGE SCALE GENOMIC DNA]</scope>
</reference>